<dbReference type="Pfam" id="PF11006">
    <property type="entry name" value="DUF2845"/>
    <property type="match status" value="1"/>
</dbReference>
<dbReference type="RefSeq" id="WP_090193008.1">
    <property type="nucleotide sequence ID" value="NZ_LT629785.1"/>
</dbReference>
<feature type="signal peptide" evidence="1">
    <location>
        <begin position="1"/>
        <end position="20"/>
    </location>
</feature>
<gene>
    <name evidence="2" type="ORF">SAMN05216296_0584</name>
</gene>
<dbReference type="AlphaFoldDB" id="A0A1H2EAU3"/>
<keyword evidence="3" id="KW-1185">Reference proteome</keyword>
<accession>A0A1H2EAU3</accession>
<evidence type="ECO:0000313" key="3">
    <source>
        <dbReference type="Proteomes" id="UP000243232"/>
    </source>
</evidence>
<evidence type="ECO:0000256" key="1">
    <source>
        <dbReference type="SAM" id="SignalP"/>
    </source>
</evidence>
<name>A0A1H2EAU3_9PSED</name>
<evidence type="ECO:0008006" key="4">
    <source>
        <dbReference type="Google" id="ProtNLM"/>
    </source>
</evidence>
<keyword evidence="1" id="KW-0732">Signal</keyword>
<dbReference type="Proteomes" id="UP000243232">
    <property type="component" value="Chromosome I"/>
</dbReference>
<feature type="chain" id="PRO_5009272863" description="DUF2845 domain-containing protein" evidence="1">
    <location>
        <begin position="21"/>
        <end position="98"/>
    </location>
</feature>
<sequence>MFKYLFCIGLAMLLPALASADDTWRCGRKLVSLGDRTFEVEHKCGAPALRDQVGYTTDVYGNQSLPITEWVYGPPNGAYYILTFTGNKLTNIEFRRNQ</sequence>
<organism evidence="2 3">
    <name type="scientific">Pseudomonas pohangensis</name>
    <dbReference type="NCBI Taxonomy" id="364197"/>
    <lineage>
        <taxon>Bacteria</taxon>
        <taxon>Pseudomonadati</taxon>
        <taxon>Pseudomonadota</taxon>
        <taxon>Gammaproteobacteria</taxon>
        <taxon>Pseudomonadales</taxon>
        <taxon>Pseudomonadaceae</taxon>
        <taxon>Pseudomonas</taxon>
    </lineage>
</organism>
<proteinExistence type="predicted"/>
<dbReference type="OrthoDB" id="8906462at2"/>
<evidence type="ECO:0000313" key="2">
    <source>
        <dbReference type="EMBL" id="SDT92129.1"/>
    </source>
</evidence>
<dbReference type="STRING" id="364197.SAMN05216296_0584"/>
<protein>
    <recommendedName>
        <fullName evidence="4">DUF2845 domain-containing protein</fullName>
    </recommendedName>
</protein>
<dbReference type="InterPro" id="IPR021268">
    <property type="entry name" value="DUF2845"/>
</dbReference>
<reference evidence="3" key="1">
    <citation type="submission" date="2016-10" db="EMBL/GenBank/DDBJ databases">
        <authorList>
            <person name="Varghese N."/>
            <person name="Submissions S."/>
        </authorList>
    </citation>
    <scope>NUCLEOTIDE SEQUENCE [LARGE SCALE GENOMIC DNA]</scope>
    <source>
        <strain evidence="3">DSM 17875</strain>
    </source>
</reference>
<dbReference type="EMBL" id="LT629785">
    <property type="protein sequence ID" value="SDT92129.1"/>
    <property type="molecule type" value="Genomic_DNA"/>
</dbReference>